<dbReference type="InterPro" id="IPR003680">
    <property type="entry name" value="Flavodoxin_fold"/>
</dbReference>
<dbReference type="InterPro" id="IPR029039">
    <property type="entry name" value="Flavoprotein-like_sf"/>
</dbReference>
<gene>
    <name evidence="6" type="ORF">F3B53_19015</name>
    <name evidence="5" type="ORF">F3D66_13240</name>
    <name evidence="4" type="ORF">F3D71_23610</name>
    <name evidence="3" type="ORF">F3F25_21335</name>
    <name evidence="7" type="ORF">PO382_24290</name>
</gene>
<organism evidence="6 10">
    <name type="scientific">Bacteroides ovatus</name>
    <dbReference type="NCBI Taxonomy" id="28116"/>
    <lineage>
        <taxon>Bacteria</taxon>
        <taxon>Pseudomonadati</taxon>
        <taxon>Bacteroidota</taxon>
        <taxon>Bacteroidia</taxon>
        <taxon>Bacteroidales</taxon>
        <taxon>Bacteroidaceae</taxon>
        <taxon>Bacteroides</taxon>
    </lineage>
</organism>
<dbReference type="AlphaFoldDB" id="A0A139KZD8"/>
<reference evidence="7" key="2">
    <citation type="submission" date="2022-10" db="EMBL/GenBank/DDBJ databases">
        <title>Human gut microbiome strain richness.</title>
        <authorList>
            <person name="Chen-Liaw A."/>
        </authorList>
    </citation>
    <scope>NUCLEOTIDE SEQUENCE</scope>
    <source>
        <strain evidence="7">BSD2780120875st1_E1_BSD2780120875_150330</strain>
    </source>
</reference>
<dbReference type="EMBL" id="JAQNZF010000052">
    <property type="protein sequence ID" value="MDC2745316.1"/>
    <property type="molecule type" value="Genomic_DNA"/>
</dbReference>
<evidence type="ECO:0000313" key="6">
    <source>
        <dbReference type="EMBL" id="KAB1323643.1"/>
    </source>
</evidence>
<evidence type="ECO:0000259" key="2">
    <source>
        <dbReference type="Pfam" id="PF02525"/>
    </source>
</evidence>
<evidence type="ECO:0000313" key="4">
    <source>
        <dbReference type="EMBL" id="KAA3940346.1"/>
    </source>
</evidence>
<dbReference type="Proteomes" id="UP001219389">
    <property type="component" value="Unassembled WGS sequence"/>
</dbReference>
<dbReference type="SUPFAM" id="SSF52218">
    <property type="entry name" value="Flavoproteins"/>
    <property type="match status" value="1"/>
</dbReference>
<evidence type="ECO:0000256" key="1">
    <source>
        <dbReference type="ARBA" id="ARBA00023002"/>
    </source>
</evidence>
<dbReference type="EMBL" id="VWKB01000016">
    <property type="protein sequence ID" value="KAA4097899.1"/>
    <property type="molecule type" value="Genomic_DNA"/>
</dbReference>
<evidence type="ECO:0000313" key="8">
    <source>
        <dbReference type="Proteomes" id="UP000323717"/>
    </source>
</evidence>
<reference evidence="8 9" key="1">
    <citation type="journal article" date="2019" name="Nat. Med.">
        <title>A library of human gut bacterial isolates paired with longitudinal multiomics data enables mechanistic microbiome research.</title>
        <authorList>
            <person name="Poyet M."/>
            <person name="Groussin M."/>
            <person name="Gibbons S.M."/>
            <person name="Avila-Pacheco J."/>
            <person name="Jiang X."/>
            <person name="Kearney S.M."/>
            <person name="Perrotta A.R."/>
            <person name="Berdy B."/>
            <person name="Zhao S."/>
            <person name="Lieberman T.D."/>
            <person name="Swanson P.K."/>
            <person name="Smith M."/>
            <person name="Roesemann S."/>
            <person name="Alexander J.E."/>
            <person name="Rich S.A."/>
            <person name="Livny J."/>
            <person name="Vlamakis H."/>
            <person name="Clish C."/>
            <person name="Bullock K."/>
            <person name="Deik A."/>
            <person name="Scott J."/>
            <person name="Pierce K.A."/>
            <person name="Xavier R.J."/>
            <person name="Alm E.J."/>
        </authorList>
    </citation>
    <scope>NUCLEOTIDE SEQUENCE [LARGE SCALE GENOMIC DNA]</scope>
    <source>
        <strain evidence="5 11">BIOML-A134</strain>
        <strain evidence="3 9">BIOML-A160</strain>
        <strain evidence="4 8">BIOML-A163</strain>
        <strain evidence="6 10">BIOML-A2</strain>
    </source>
</reference>
<dbReference type="Pfam" id="PF02525">
    <property type="entry name" value="Flavodoxin_2"/>
    <property type="match status" value="1"/>
</dbReference>
<evidence type="ECO:0000313" key="3">
    <source>
        <dbReference type="EMBL" id="KAA3924691.1"/>
    </source>
</evidence>
<dbReference type="EMBL" id="VWLE01000491">
    <property type="protein sequence ID" value="KAA3940346.1"/>
    <property type="molecule type" value="Genomic_DNA"/>
</dbReference>
<keyword evidence="1" id="KW-0560">Oxidoreductase</keyword>
<dbReference type="Gene3D" id="3.40.50.360">
    <property type="match status" value="1"/>
</dbReference>
<evidence type="ECO:0000313" key="5">
    <source>
        <dbReference type="EMBL" id="KAA4097899.1"/>
    </source>
</evidence>
<dbReference type="GO" id="GO:0009055">
    <property type="term" value="F:electron transfer activity"/>
    <property type="evidence" value="ECO:0007669"/>
    <property type="project" value="TreeGrafter"/>
</dbReference>
<evidence type="ECO:0000313" key="7">
    <source>
        <dbReference type="EMBL" id="MDC2745316.1"/>
    </source>
</evidence>
<name>A0A139KZD8_BACOV</name>
<dbReference type="Proteomes" id="UP000323717">
    <property type="component" value="Unassembled WGS sequence"/>
</dbReference>
<sequence>MNKDLRKVVILLAHPNIKESQANKALVDAVSDMEGVAVFNLYELSQEIAFNVDEWSKIISDASAVIYQFPFYWMSAPSLLKKWQDEVFTFLSKTPAVAGKSLTVVTTTGSEYEAYRSGGRNRFTMDELLRPYQVSAIHSGMSWQTPIVVYGMGTADAGKNIAEGANLYKQRVEMLIGSSNAGNNW</sequence>
<comment type="caution">
    <text evidence="6">The sequence shown here is derived from an EMBL/GenBank/DDBJ whole genome shotgun (WGS) entry which is preliminary data.</text>
</comment>
<evidence type="ECO:0000313" key="10">
    <source>
        <dbReference type="Proteomes" id="UP000375690"/>
    </source>
</evidence>
<dbReference type="EMBL" id="VWFC01000027">
    <property type="protein sequence ID" value="KAB1323643.1"/>
    <property type="molecule type" value="Genomic_DNA"/>
</dbReference>
<dbReference type="PANTHER" id="PTHR47307:SF1">
    <property type="entry name" value="GLUTATHIONE-REGULATED POTASSIUM-EFFLUX SYSTEM ANCILLARY PROTEIN KEFG"/>
    <property type="match status" value="1"/>
</dbReference>
<evidence type="ECO:0000313" key="11">
    <source>
        <dbReference type="Proteomes" id="UP000473905"/>
    </source>
</evidence>
<dbReference type="InterPro" id="IPR046980">
    <property type="entry name" value="KefG/KefF"/>
</dbReference>
<proteinExistence type="predicted"/>
<dbReference type="EMBL" id="VWLB01000042">
    <property type="protein sequence ID" value="KAA3924691.1"/>
    <property type="molecule type" value="Genomic_DNA"/>
</dbReference>
<dbReference type="Proteomes" id="UP000365824">
    <property type="component" value="Unassembled WGS sequence"/>
</dbReference>
<protein>
    <submittedName>
        <fullName evidence="6">NAD(P)H-dependent oxidoreductase</fullName>
    </submittedName>
</protein>
<feature type="domain" description="Flavodoxin-like fold" evidence="2">
    <location>
        <begin position="7"/>
        <end position="171"/>
    </location>
</feature>
<accession>A0A139KZD8</accession>
<dbReference type="Proteomes" id="UP000473905">
    <property type="component" value="Unassembled WGS sequence"/>
</dbReference>
<dbReference type="GO" id="GO:0003955">
    <property type="term" value="F:NAD(P)H dehydrogenase (quinone) activity"/>
    <property type="evidence" value="ECO:0007669"/>
    <property type="project" value="TreeGrafter"/>
</dbReference>
<dbReference type="GO" id="GO:0010181">
    <property type="term" value="F:FMN binding"/>
    <property type="evidence" value="ECO:0007669"/>
    <property type="project" value="TreeGrafter"/>
</dbReference>
<dbReference type="STRING" id="28116.Bovatus_00977"/>
<dbReference type="Proteomes" id="UP000375690">
    <property type="component" value="Unassembled WGS sequence"/>
</dbReference>
<keyword evidence="11" id="KW-1185">Reference proteome</keyword>
<evidence type="ECO:0000313" key="9">
    <source>
        <dbReference type="Proteomes" id="UP000365824"/>
    </source>
</evidence>
<dbReference type="RefSeq" id="WP_004312279.1">
    <property type="nucleotide sequence ID" value="NZ_CAAKNR010000111.1"/>
</dbReference>
<dbReference type="PANTHER" id="PTHR47307">
    <property type="entry name" value="GLUTATHIONE-REGULATED POTASSIUM-EFFLUX SYSTEM ANCILLARY PROTEIN KEFG"/>
    <property type="match status" value="1"/>
</dbReference>